<evidence type="ECO:0000313" key="9">
    <source>
        <dbReference type="EMBL" id="RST98065.1"/>
    </source>
</evidence>
<comment type="similarity">
    <text evidence="1 7">Belongs to the UPF0758 family.</text>
</comment>
<dbReference type="InterPro" id="IPR001405">
    <property type="entry name" value="UPF0758"/>
</dbReference>
<evidence type="ECO:0000259" key="8">
    <source>
        <dbReference type="PROSITE" id="PS50249"/>
    </source>
</evidence>
<dbReference type="Pfam" id="PF04002">
    <property type="entry name" value="RadC"/>
    <property type="match status" value="1"/>
</dbReference>
<dbReference type="CDD" id="cd08071">
    <property type="entry name" value="MPN_DUF2466"/>
    <property type="match status" value="1"/>
</dbReference>
<keyword evidence="2" id="KW-0645">Protease</keyword>
<name>A0A429ZWL6_9ENTE</name>
<protein>
    <recommendedName>
        <fullName evidence="8">MPN domain-containing protein</fullName>
    </recommendedName>
</protein>
<reference evidence="9 10" key="1">
    <citation type="submission" date="2017-05" db="EMBL/GenBank/DDBJ databases">
        <title>Vagococcus spp. assemblies.</title>
        <authorList>
            <person name="Gulvik C.A."/>
        </authorList>
    </citation>
    <scope>NUCLEOTIDE SEQUENCE [LARGE SCALE GENOMIC DNA]</scope>
    <source>
        <strain evidence="9 10">SS1995</strain>
    </source>
</reference>
<dbReference type="Proteomes" id="UP000287857">
    <property type="component" value="Unassembled WGS sequence"/>
</dbReference>
<comment type="caution">
    <text evidence="9">The sequence shown here is derived from an EMBL/GenBank/DDBJ whole genome shotgun (WGS) entry which is preliminary data.</text>
</comment>
<dbReference type="OrthoDB" id="9804482at2"/>
<dbReference type="RefSeq" id="WP_125984452.1">
    <property type="nucleotide sequence ID" value="NZ_NGJS01000014.1"/>
</dbReference>
<evidence type="ECO:0000256" key="1">
    <source>
        <dbReference type="ARBA" id="ARBA00010243"/>
    </source>
</evidence>
<dbReference type="SUPFAM" id="SSF47781">
    <property type="entry name" value="RuvA domain 2-like"/>
    <property type="match status" value="1"/>
</dbReference>
<dbReference type="PROSITE" id="PS01302">
    <property type="entry name" value="UPF0758"/>
    <property type="match status" value="1"/>
</dbReference>
<dbReference type="EMBL" id="NGJS01000014">
    <property type="protein sequence ID" value="RST98065.1"/>
    <property type="molecule type" value="Genomic_DNA"/>
</dbReference>
<dbReference type="InterPro" id="IPR037518">
    <property type="entry name" value="MPN"/>
</dbReference>
<gene>
    <name evidence="9" type="ORF">CBF37_09185</name>
</gene>
<keyword evidence="5" id="KW-0862">Zinc</keyword>
<dbReference type="GO" id="GO:0008237">
    <property type="term" value="F:metallopeptidase activity"/>
    <property type="evidence" value="ECO:0007669"/>
    <property type="project" value="UniProtKB-KW"/>
</dbReference>
<dbReference type="GO" id="GO:0006508">
    <property type="term" value="P:proteolysis"/>
    <property type="evidence" value="ECO:0007669"/>
    <property type="project" value="UniProtKB-KW"/>
</dbReference>
<evidence type="ECO:0000256" key="6">
    <source>
        <dbReference type="ARBA" id="ARBA00023049"/>
    </source>
</evidence>
<dbReference type="AlphaFoldDB" id="A0A429ZWL6"/>
<accession>A0A429ZWL6</accession>
<evidence type="ECO:0000256" key="3">
    <source>
        <dbReference type="ARBA" id="ARBA00022723"/>
    </source>
</evidence>
<sequence>MTFIQECNEEYRPRERLMKYGASTLSHQELLAILLRTGTKNKDVLDLAQTILLHFENLYDLKSASIEELIVIEGVGPVKAIELLAVAEFGMRLAMSSQIKLGQVVSSYDLAHQLIIEMKDLQQEHLLALYLNTKNELIKKKTIFIGSVNQSIAHPREIFRLAVKSSAAKIVIAHNHPSGNPVPSKQDILFTERLVKCGEMLGIEVLDHLIIAAEGYVSFKETKRI</sequence>
<keyword evidence="4" id="KW-0378">Hydrolase</keyword>
<evidence type="ECO:0000256" key="5">
    <source>
        <dbReference type="ARBA" id="ARBA00022833"/>
    </source>
</evidence>
<dbReference type="Pfam" id="PF20582">
    <property type="entry name" value="UPF0758_N"/>
    <property type="match status" value="1"/>
</dbReference>
<proteinExistence type="inferred from homology"/>
<dbReference type="SUPFAM" id="SSF102712">
    <property type="entry name" value="JAB1/MPN domain"/>
    <property type="match status" value="1"/>
</dbReference>
<keyword evidence="3" id="KW-0479">Metal-binding</keyword>
<dbReference type="InterPro" id="IPR010994">
    <property type="entry name" value="RuvA_2-like"/>
</dbReference>
<dbReference type="InterPro" id="IPR046778">
    <property type="entry name" value="UPF0758_N"/>
</dbReference>
<evidence type="ECO:0000256" key="7">
    <source>
        <dbReference type="RuleBase" id="RU003797"/>
    </source>
</evidence>
<evidence type="ECO:0000313" key="10">
    <source>
        <dbReference type="Proteomes" id="UP000287857"/>
    </source>
</evidence>
<keyword evidence="6" id="KW-0482">Metalloprotease</keyword>
<organism evidence="9 10">
    <name type="scientific">Vagococcus vulneris</name>
    <dbReference type="NCBI Taxonomy" id="1977869"/>
    <lineage>
        <taxon>Bacteria</taxon>
        <taxon>Bacillati</taxon>
        <taxon>Bacillota</taxon>
        <taxon>Bacilli</taxon>
        <taxon>Lactobacillales</taxon>
        <taxon>Enterococcaceae</taxon>
        <taxon>Vagococcus</taxon>
    </lineage>
</organism>
<dbReference type="NCBIfam" id="TIGR00608">
    <property type="entry name" value="radc"/>
    <property type="match status" value="1"/>
</dbReference>
<feature type="domain" description="MPN" evidence="8">
    <location>
        <begin position="98"/>
        <end position="225"/>
    </location>
</feature>
<dbReference type="Gene3D" id="1.10.150.20">
    <property type="entry name" value="5' to 3' exonuclease, C-terminal subdomain"/>
    <property type="match status" value="1"/>
</dbReference>
<dbReference type="PANTHER" id="PTHR30471:SF3">
    <property type="entry name" value="UPF0758 PROTEIN YEES-RELATED"/>
    <property type="match status" value="1"/>
</dbReference>
<dbReference type="GO" id="GO:0046872">
    <property type="term" value="F:metal ion binding"/>
    <property type="evidence" value="ECO:0007669"/>
    <property type="project" value="UniProtKB-KW"/>
</dbReference>
<evidence type="ECO:0000256" key="4">
    <source>
        <dbReference type="ARBA" id="ARBA00022801"/>
    </source>
</evidence>
<dbReference type="PROSITE" id="PS50249">
    <property type="entry name" value="MPN"/>
    <property type="match status" value="1"/>
</dbReference>
<dbReference type="InterPro" id="IPR025657">
    <property type="entry name" value="RadC_JAB"/>
</dbReference>
<dbReference type="Gene3D" id="3.40.140.10">
    <property type="entry name" value="Cytidine Deaminase, domain 2"/>
    <property type="match status" value="1"/>
</dbReference>
<dbReference type="PANTHER" id="PTHR30471">
    <property type="entry name" value="DNA REPAIR PROTEIN RADC"/>
    <property type="match status" value="1"/>
</dbReference>
<dbReference type="NCBIfam" id="NF000642">
    <property type="entry name" value="PRK00024.1"/>
    <property type="match status" value="1"/>
</dbReference>
<evidence type="ECO:0000256" key="2">
    <source>
        <dbReference type="ARBA" id="ARBA00022670"/>
    </source>
</evidence>
<dbReference type="InterPro" id="IPR020891">
    <property type="entry name" value="UPF0758_CS"/>
</dbReference>
<keyword evidence="10" id="KW-1185">Reference proteome</keyword>